<accession>A0A914RN32</accession>
<reference evidence="5" key="1">
    <citation type="submission" date="2022-11" db="UniProtKB">
        <authorList>
            <consortium name="WormBaseParasite"/>
        </authorList>
    </citation>
    <scope>IDENTIFICATION</scope>
</reference>
<dbReference type="Proteomes" id="UP000887564">
    <property type="component" value="Unplaced"/>
</dbReference>
<keyword evidence="4" id="KW-1185">Reference proteome</keyword>
<dbReference type="Pfam" id="PF00018">
    <property type="entry name" value="SH3_1"/>
    <property type="match status" value="1"/>
</dbReference>
<organism evidence="4 5">
    <name type="scientific">Parascaris equorum</name>
    <name type="common">Equine roundworm</name>
    <dbReference type="NCBI Taxonomy" id="6256"/>
    <lineage>
        <taxon>Eukaryota</taxon>
        <taxon>Metazoa</taxon>
        <taxon>Ecdysozoa</taxon>
        <taxon>Nematoda</taxon>
        <taxon>Chromadorea</taxon>
        <taxon>Rhabditida</taxon>
        <taxon>Spirurina</taxon>
        <taxon>Ascaridomorpha</taxon>
        <taxon>Ascaridoidea</taxon>
        <taxon>Ascarididae</taxon>
        <taxon>Parascaris</taxon>
    </lineage>
</organism>
<dbReference type="InterPro" id="IPR001452">
    <property type="entry name" value="SH3_domain"/>
</dbReference>
<evidence type="ECO:0000313" key="5">
    <source>
        <dbReference type="WBParaSite" id="PEQ_0000780201-mRNA-1"/>
    </source>
</evidence>
<evidence type="ECO:0000259" key="3">
    <source>
        <dbReference type="PROSITE" id="PS50002"/>
    </source>
</evidence>
<dbReference type="Gene3D" id="2.30.30.40">
    <property type="entry name" value="SH3 Domains"/>
    <property type="match status" value="1"/>
</dbReference>
<evidence type="ECO:0000256" key="1">
    <source>
        <dbReference type="ARBA" id="ARBA00022443"/>
    </source>
</evidence>
<dbReference type="PROSITE" id="PS50002">
    <property type="entry name" value="SH3"/>
    <property type="match status" value="1"/>
</dbReference>
<dbReference type="SMART" id="SM00326">
    <property type="entry name" value="SH3"/>
    <property type="match status" value="1"/>
</dbReference>
<dbReference type="InterPro" id="IPR011009">
    <property type="entry name" value="Kinase-like_dom_sf"/>
</dbReference>
<dbReference type="WBParaSite" id="PEQ_0000780201-mRNA-1">
    <property type="protein sequence ID" value="PEQ_0000780201-mRNA-1"/>
    <property type="gene ID" value="PEQ_0000780201"/>
</dbReference>
<protein>
    <submittedName>
        <fullName evidence="5">SH3 domain-containing protein</fullName>
    </submittedName>
</protein>
<dbReference type="Gene3D" id="3.30.200.20">
    <property type="entry name" value="Phosphorylase Kinase, domain 1"/>
    <property type="match status" value="1"/>
</dbReference>
<name>A0A914RN32_PAREQ</name>
<feature type="domain" description="SH3" evidence="3">
    <location>
        <begin position="31"/>
        <end position="94"/>
    </location>
</feature>
<evidence type="ECO:0000256" key="2">
    <source>
        <dbReference type="PROSITE-ProRule" id="PRU00192"/>
    </source>
</evidence>
<evidence type="ECO:0000313" key="4">
    <source>
        <dbReference type="Proteomes" id="UP000887564"/>
    </source>
</evidence>
<proteinExistence type="predicted"/>
<dbReference type="AlphaFoldDB" id="A0A914RN32"/>
<dbReference type="SUPFAM" id="SSF56112">
    <property type="entry name" value="Protein kinase-like (PK-like)"/>
    <property type="match status" value="1"/>
</dbReference>
<dbReference type="InterPro" id="IPR036028">
    <property type="entry name" value="SH3-like_dom_sf"/>
</dbReference>
<sequence length="198" mass="22708">MYELIDAEIRLPFDSHYGDVRFREGDEPRWKKSILVESNYDYTPRRGDELKLKRGSTIKVIRRGDDEDGWWYGETSDVSIMNYFYTYVTMRCNVDLSSESVLIHSKESLIGQEETRIAFIVGRPEEVAVKIPHSKFSPKEILAEFALIVFSLIAVREEASIFQMLSHENIVAMYGVVVGSEPGLVLELCRGMFHSSLA</sequence>
<dbReference type="SUPFAM" id="SSF50044">
    <property type="entry name" value="SH3-domain"/>
    <property type="match status" value="1"/>
</dbReference>
<keyword evidence="1 2" id="KW-0728">SH3 domain</keyword>